<dbReference type="STRING" id="1285242.A6A04_02065"/>
<dbReference type="Proteomes" id="UP000078428">
    <property type="component" value="Unassembled WGS sequence"/>
</dbReference>
<evidence type="ECO:0000313" key="10">
    <source>
        <dbReference type="EMBL" id="OAN50214.1"/>
    </source>
</evidence>
<dbReference type="InterPro" id="IPR033414">
    <property type="entry name" value="Sensor_dom"/>
</dbReference>
<dbReference type="EC" id="2.7.13.3" evidence="2"/>
<evidence type="ECO:0000313" key="11">
    <source>
        <dbReference type="Proteomes" id="UP000078428"/>
    </source>
</evidence>
<dbReference type="SMART" id="SM00388">
    <property type="entry name" value="HisKA"/>
    <property type="match status" value="1"/>
</dbReference>
<organism evidence="10 11">
    <name type="scientific">Paramagnetospirillum marisnigri</name>
    <dbReference type="NCBI Taxonomy" id="1285242"/>
    <lineage>
        <taxon>Bacteria</taxon>
        <taxon>Pseudomonadati</taxon>
        <taxon>Pseudomonadota</taxon>
        <taxon>Alphaproteobacteria</taxon>
        <taxon>Rhodospirillales</taxon>
        <taxon>Magnetospirillaceae</taxon>
        <taxon>Paramagnetospirillum</taxon>
    </lineage>
</organism>
<evidence type="ECO:0000256" key="7">
    <source>
        <dbReference type="SAM" id="MobiDB-lite"/>
    </source>
</evidence>
<dbReference type="InterPro" id="IPR003661">
    <property type="entry name" value="HisK_dim/P_dom"/>
</dbReference>
<dbReference type="PRINTS" id="PR00344">
    <property type="entry name" value="BCTRLSENSOR"/>
</dbReference>
<name>A0A178MQI9_9PROT</name>
<protein>
    <recommendedName>
        <fullName evidence="2">histidine kinase</fullName>
        <ecNumber evidence="2">2.7.13.3</ecNumber>
    </recommendedName>
</protein>
<evidence type="ECO:0000256" key="2">
    <source>
        <dbReference type="ARBA" id="ARBA00012438"/>
    </source>
</evidence>
<proteinExistence type="predicted"/>
<dbReference type="AlphaFoldDB" id="A0A178MQI9"/>
<dbReference type="PROSITE" id="PS50109">
    <property type="entry name" value="HIS_KIN"/>
    <property type="match status" value="1"/>
</dbReference>
<keyword evidence="5" id="KW-0418">Kinase</keyword>
<keyword evidence="4" id="KW-0808">Transferase</keyword>
<dbReference type="RefSeq" id="WP_068492561.1">
    <property type="nucleotide sequence ID" value="NZ_LWQT01000055.1"/>
</dbReference>
<dbReference type="InterPro" id="IPR005467">
    <property type="entry name" value="His_kinase_dom"/>
</dbReference>
<dbReference type="InterPro" id="IPR003594">
    <property type="entry name" value="HATPase_dom"/>
</dbReference>
<evidence type="ECO:0000256" key="4">
    <source>
        <dbReference type="ARBA" id="ARBA00022679"/>
    </source>
</evidence>
<feature type="coiled-coil region" evidence="6">
    <location>
        <begin position="265"/>
        <end position="292"/>
    </location>
</feature>
<evidence type="ECO:0000256" key="1">
    <source>
        <dbReference type="ARBA" id="ARBA00000085"/>
    </source>
</evidence>
<keyword evidence="6" id="KW-0175">Coiled coil</keyword>
<keyword evidence="11" id="KW-1185">Reference proteome</keyword>
<dbReference type="Pfam" id="PF17149">
    <property type="entry name" value="CHASE5"/>
    <property type="match status" value="1"/>
</dbReference>
<evidence type="ECO:0000256" key="3">
    <source>
        <dbReference type="ARBA" id="ARBA00022553"/>
    </source>
</evidence>
<dbReference type="Gene3D" id="6.10.340.10">
    <property type="match status" value="1"/>
</dbReference>
<evidence type="ECO:0000256" key="6">
    <source>
        <dbReference type="SAM" id="Coils"/>
    </source>
</evidence>
<dbReference type="SUPFAM" id="SSF55874">
    <property type="entry name" value="ATPase domain of HSP90 chaperone/DNA topoisomerase II/histidine kinase"/>
    <property type="match status" value="1"/>
</dbReference>
<evidence type="ECO:0000256" key="8">
    <source>
        <dbReference type="SAM" id="Phobius"/>
    </source>
</evidence>
<dbReference type="InterPro" id="IPR004358">
    <property type="entry name" value="Sig_transdc_His_kin-like_C"/>
</dbReference>
<comment type="catalytic activity">
    <reaction evidence="1">
        <text>ATP + protein L-histidine = ADP + protein N-phospho-L-histidine.</text>
        <dbReference type="EC" id="2.7.13.3"/>
    </reaction>
</comment>
<reference evidence="10 11" key="1">
    <citation type="submission" date="2016-04" db="EMBL/GenBank/DDBJ databases">
        <title>Draft genome sequence of freshwater magnetotactic bacteria Magnetospirillum marisnigri SP-1 and Magnetospirillum moscoviense BB-1.</title>
        <authorList>
            <person name="Koziaeva V."/>
            <person name="Dziuba M.V."/>
            <person name="Ivanov T.M."/>
            <person name="Kuznetsov B."/>
            <person name="Grouzdev D.S."/>
        </authorList>
    </citation>
    <scope>NUCLEOTIDE SEQUENCE [LARGE SCALE GENOMIC DNA]</scope>
    <source>
        <strain evidence="10 11">SP-1</strain>
    </source>
</reference>
<dbReference type="Gene3D" id="3.30.565.10">
    <property type="entry name" value="Histidine kinase-like ATPase, C-terminal domain"/>
    <property type="match status" value="1"/>
</dbReference>
<dbReference type="Pfam" id="PF02518">
    <property type="entry name" value="HATPase_c"/>
    <property type="match status" value="1"/>
</dbReference>
<keyword evidence="8" id="KW-0812">Transmembrane</keyword>
<dbReference type="FunFam" id="3.30.565.10:FF:000006">
    <property type="entry name" value="Sensor histidine kinase WalK"/>
    <property type="match status" value="1"/>
</dbReference>
<dbReference type="PANTHER" id="PTHR43304:SF1">
    <property type="entry name" value="PAC DOMAIN-CONTAINING PROTEIN"/>
    <property type="match status" value="1"/>
</dbReference>
<evidence type="ECO:0000259" key="9">
    <source>
        <dbReference type="PROSITE" id="PS50109"/>
    </source>
</evidence>
<accession>A0A178MQI9</accession>
<evidence type="ECO:0000256" key="5">
    <source>
        <dbReference type="ARBA" id="ARBA00022777"/>
    </source>
</evidence>
<dbReference type="InterPro" id="IPR036097">
    <property type="entry name" value="HisK_dim/P_sf"/>
</dbReference>
<dbReference type="Pfam" id="PF00512">
    <property type="entry name" value="HisKA"/>
    <property type="match status" value="1"/>
</dbReference>
<gene>
    <name evidence="10" type="ORF">A6A04_02065</name>
</gene>
<feature type="domain" description="Histidine kinase" evidence="9">
    <location>
        <begin position="295"/>
        <end position="507"/>
    </location>
</feature>
<keyword evidence="8" id="KW-1133">Transmembrane helix</keyword>
<feature type="transmembrane region" description="Helical" evidence="8">
    <location>
        <begin position="171"/>
        <end position="193"/>
    </location>
</feature>
<dbReference type="SMART" id="SM00387">
    <property type="entry name" value="HATPase_c"/>
    <property type="match status" value="1"/>
</dbReference>
<keyword evidence="3" id="KW-0597">Phosphoprotein</keyword>
<dbReference type="Gene3D" id="1.10.287.130">
    <property type="match status" value="1"/>
</dbReference>
<comment type="caution">
    <text evidence="10">The sequence shown here is derived from an EMBL/GenBank/DDBJ whole genome shotgun (WGS) entry which is preliminary data.</text>
</comment>
<dbReference type="SUPFAM" id="SSF47384">
    <property type="entry name" value="Homodimeric domain of signal transducing histidine kinase"/>
    <property type="match status" value="1"/>
</dbReference>
<dbReference type="CDD" id="cd00082">
    <property type="entry name" value="HisKA"/>
    <property type="match status" value="1"/>
</dbReference>
<keyword evidence="8" id="KW-0472">Membrane</keyword>
<sequence length="507" mass="56248">MTALAPPPSSEDQDERPGLSRPHPAMARGIGLRVLALIVLFSSMVTLVSTLAQLGLDYSHDLRQIEGRLDDIGRSNLTSLSVAVWNVDSEGLRVQLEGILRLPDMQRLEVRETTPGVSNPLLVVVGGSGGQAILARDYVLRYDDRGTVREVASLRAEASLEGVYDRLREKVVVILVAQGLKTFLVSLFTLYIVHRLITRHLVAIAQFFSRYDSHGSGPELRLNRTQPRQPDELDQLVDAFRAMSLGLESAYRELAGANAELEWDIAERQARERELQQALDRLAAANRELERFAFVASHDLQEPLRSIVSFAQLLSRHYAGRLDARADEYIGFVVTAGKRMHALINDLLAYSRLDQDGNAFQRVSAARACASALENMTDSIRESGAIITVADLPEVWGDEIQLMQLFQNLLSNAVKFHRPGQSPRIEVTVERMDGVWRFGVADDGIGMMADGSDPFEIFRRQHPAHAYPGTGVGLAICKRIVQRHGGAIWVESRPGQGTTFRFTLPVI</sequence>
<dbReference type="EMBL" id="LWQT01000055">
    <property type="protein sequence ID" value="OAN50214.1"/>
    <property type="molecule type" value="Genomic_DNA"/>
</dbReference>
<feature type="region of interest" description="Disordered" evidence="7">
    <location>
        <begin position="1"/>
        <end position="23"/>
    </location>
</feature>
<dbReference type="GO" id="GO:0000155">
    <property type="term" value="F:phosphorelay sensor kinase activity"/>
    <property type="evidence" value="ECO:0007669"/>
    <property type="project" value="InterPro"/>
</dbReference>
<dbReference type="InterPro" id="IPR052162">
    <property type="entry name" value="Sensor_kinase/Photoreceptor"/>
</dbReference>
<dbReference type="InterPro" id="IPR036890">
    <property type="entry name" value="HATPase_C_sf"/>
</dbReference>
<dbReference type="PANTHER" id="PTHR43304">
    <property type="entry name" value="PHYTOCHROME-LIKE PROTEIN CPH1"/>
    <property type="match status" value="1"/>
</dbReference>
<feature type="transmembrane region" description="Helical" evidence="8">
    <location>
        <begin position="30"/>
        <end position="52"/>
    </location>
</feature>
<dbReference type="OrthoDB" id="9760752at2"/>